<name>A0AA88PWN3_9TELE</name>
<evidence type="ECO:0000313" key="3">
    <source>
        <dbReference type="Proteomes" id="UP001187343"/>
    </source>
</evidence>
<feature type="compositionally biased region" description="Basic and acidic residues" evidence="1">
    <location>
        <begin position="11"/>
        <end position="22"/>
    </location>
</feature>
<sequence length="67" mass="7375">MTLKPLLPELKQGRMEEKETLKKRSPIHPAGLLPEVQCSNFSNLLGAPSLPLSLSPSPSQTYFQLSV</sequence>
<dbReference type="EMBL" id="JAUYZG010000009">
    <property type="protein sequence ID" value="KAK2898676.1"/>
    <property type="molecule type" value="Genomic_DNA"/>
</dbReference>
<keyword evidence="3" id="KW-1185">Reference proteome</keyword>
<protein>
    <submittedName>
        <fullName evidence="2">Uncharacterized protein</fullName>
    </submittedName>
</protein>
<organism evidence="2 3">
    <name type="scientific">Cirrhinus molitorella</name>
    <name type="common">mud carp</name>
    <dbReference type="NCBI Taxonomy" id="172907"/>
    <lineage>
        <taxon>Eukaryota</taxon>
        <taxon>Metazoa</taxon>
        <taxon>Chordata</taxon>
        <taxon>Craniata</taxon>
        <taxon>Vertebrata</taxon>
        <taxon>Euteleostomi</taxon>
        <taxon>Actinopterygii</taxon>
        <taxon>Neopterygii</taxon>
        <taxon>Teleostei</taxon>
        <taxon>Ostariophysi</taxon>
        <taxon>Cypriniformes</taxon>
        <taxon>Cyprinidae</taxon>
        <taxon>Labeoninae</taxon>
        <taxon>Labeonini</taxon>
        <taxon>Cirrhinus</taxon>
    </lineage>
</organism>
<evidence type="ECO:0000256" key="1">
    <source>
        <dbReference type="SAM" id="MobiDB-lite"/>
    </source>
</evidence>
<comment type="caution">
    <text evidence="2">The sequence shown here is derived from an EMBL/GenBank/DDBJ whole genome shotgun (WGS) entry which is preliminary data.</text>
</comment>
<accession>A0AA88PWN3</accession>
<gene>
    <name evidence="2" type="ORF">Q8A67_010094</name>
</gene>
<evidence type="ECO:0000313" key="2">
    <source>
        <dbReference type="EMBL" id="KAK2898676.1"/>
    </source>
</evidence>
<proteinExistence type="predicted"/>
<dbReference type="Proteomes" id="UP001187343">
    <property type="component" value="Unassembled WGS sequence"/>
</dbReference>
<feature type="region of interest" description="Disordered" evidence="1">
    <location>
        <begin position="1"/>
        <end position="28"/>
    </location>
</feature>
<dbReference type="AlphaFoldDB" id="A0AA88PWN3"/>
<reference evidence="2" key="1">
    <citation type="submission" date="2023-08" db="EMBL/GenBank/DDBJ databases">
        <title>Chromosome-level Genome Assembly of mud carp (Cirrhinus molitorella).</title>
        <authorList>
            <person name="Liu H."/>
        </authorList>
    </citation>
    <scope>NUCLEOTIDE SEQUENCE</scope>
    <source>
        <strain evidence="2">Prfri</strain>
        <tissue evidence="2">Muscle</tissue>
    </source>
</reference>